<gene>
    <name evidence="1" type="ORF">Y1Q_0023663</name>
</gene>
<accession>A0A151P1V7</accession>
<dbReference type="AlphaFoldDB" id="A0A151P1V7"/>
<keyword evidence="2" id="KW-1185">Reference proteome</keyword>
<comment type="caution">
    <text evidence="1">The sequence shown here is derived from an EMBL/GenBank/DDBJ whole genome shotgun (WGS) entry which is preliminary data.</text>
</comment>
<reference evidence="1 2" key="1">
    <citation type="journal article" date="2012" name="Genome Biol.">
        <title>Sequencing three crocodilian genomes to illuminate the evolution of archosaurs and amniotes.</title>
        <authorList>
            <person name="St John J.A."/>
            <person name="Braun E.L."/>
            <person name="Isberg S.R."/>
            <person name="Miles L.G."/>
            <person name="Chong A.Y."/>
            <person name="Gongora J."/>
            <person name="Dalzell P."/>
            <person name="Moran C."/>
            <person name="Bed'hom B."/>
            <person name="Abzhanov A."/>
            <person name="Burgess S.C."/>
            <person name="Cooksey A.M."/>
            <person name="Castoe T.A."/>
            <person name="Crawford N.G."/>
            <person name="Densmore L.D."/>
            <person name="Drew J.C."/>
            <person name="Edwards S.V."/>
            <person name="Faircloth B.C."/>
            <person name="Fujita M.K."/>
            <person name="Greenwold M.J."/>
            <person name="Hoffmann F.G."/>
            <person name="Howard J.M."/>
            <person name="Iguchi T."/>
            <person name="Janes D.E."/>
            <person name="Khan S.Y."/>
            <person name="Kohno S."/>
            <person name="de Koning A.J."/>
            <person name="Lance S.L."/>
            <person name="McCarthy F.M."/>
            <person name="McCormack J.E."/>
            <person name="Merchant M.E."/>
            <person name="Peterson D.G."/>
            <person name="Pollock D.D."/>
            <person name="Pourmand N."/>
            <person name="Raney B.J."/>
            <person name="Roessler K.A."/>
            <person name="Sanford J.R."/>
            <person name="Sawyer R.H."/>
            <person name="Schmidt C.J."/>
            <person name="Triplett E.W."/>
            <person name="Tuberville T.D."/>
            <person name="Venegas-Anaya M."/>
            <person name="Howard J.T."/>
            <person name="Jarvis E.D."/>
            <person name="Guillette L.J.Jr."/>
            <person name="Glenn T.C."/>
            <person name="Green R.E."/>
            <person name="Ray D.A."/>
        </authorList>
    </citation>
    <scope>NUCLEOTIDE SEQUENCE [LARGE SCALE GENOMIC DNA]</scope>
    <source>
        <strain evidence="1">KSC_2009_1</strain>
    </source>
</reference>
<name>A0A151P1V7_ALLMI</name>
<dbReference type="Proteomes" id="UP000050525">
    <property type="component" value="Unassembled WGS sequence"/>
</dbReference>
<sequence>MGSLLFNMVHDKFRAEGKPSSAQLRLPSSVQVRSMGAAVIPGLFPTESTGNRDKPAVQAEVALATTRGATISAMRARKPSLTLVPVLTLPMGS</sequence>
<protein>
    <submittedName>
        <fullName evidence="1">Uncharacterized protein</fullName>
    </submittedName>
</protein>
<proteinExistence type="predicted"/>
<dbReference type="EMBL" id="AKHW03001241">
    <property type="protein sequence ID" value="KYO43072.1"/>
    <property type="molecule type" value="Genomic_DNA"/>
</dbReference>
<organism evidence="1 2">
    <name type="scientific">Alligator mississippiensis</name>
    <name type="common">American alligator</name>
    <dbReference type="NCBI Taxonomy" id="8496"/>
    <lineage>
        <taxon>Eukaryota</taxon>
        <taxon>Metazoa</taxon>
        <taxon>Chordata</taxon>
        <taxon>Craniata</taxon>
        <taxon>Vertebrata</taxon>
        <taxon>Euteleostomi</taxon>
        <taxon>Archelosauria</taxon>
        <taxon>Archosauria</taxon>
        <taxon>Crocodylia</taxon>
        <taxon>Alligatoridae</taxon>
        <taxon>Alligatorinae</taxon>
        <taxon>Alligator</taxon>
    </lineage>
</organism>
<evidence type="ECO:0000313" key="1">
    <source>
        <dbReference type="EMBL" id="KYO43072.1"/>
    </source>
</evidence>
<evidence type="ECO:0000313" key="2">
    <source>
        <dbReference type="Proteomes" id="UP000050525"/>
    </source>
</evidence>